<dbReference type="Pfam" id="PF02498">
    <property type="entry name" value="Bro-N"/>
    <property type="match status" value="1"/>
</dbReference>
<dbReference type="PROSITE" id="PS51750">
    <property type="entry name" value="BRO_N"/>
    <property type="match status" value="1"/>
</dbReference>
<proteinExistence type="predicted"/>
<dbReference type="InterPro" id="IPR005039">
    <property type="entry name" value="Ant_C"/>
</dbReference>
<comment type="caution">
    <text evidence="3">The sequence shown here is derived from an EMBL/GenBank/DDBJ whole genome shotgun (WGS) entry which is preliminary data.</text>
</comment>
<gene>
    <name evidence="3" type="ORF">NSA58_13395</name>
</gene>
<dbReference type="SMART" id="SM01040">
    <property type="entry name" value="Bro-N"/>
    <property type="match status" value="1"/>
</dbReference>
<feature type="coiled-coil region" evidence="1">
    <location>
        <begin position="139"/>
        <end position="166"/>
    </location>
</feature>
<accession>A0A9X2S2D5</accession>
<dbReference type="InterPro" id="IPR003497">
    <property type="entry name" value="BRO_N_domain"/>
</dbReference>
<dbReference type="EMBL" id="JANKBY010000191">
    <property type="protein sequence ID" value="MCR1823784.1"/>
    <property type="molecule type" value="Genomic_DNA"/>
</dbReference>
<sequence>MQSSLYASYKTIENNQNTLSVFNNQEFGEIRVLEINNEPWFVGKDVATALGYSNTRKALIDHIDSEDKGVTKCDTLKGKQEMTIINESGLYSLILGSKLPSAKKFKRWVTSEVLPTIRKHGAYMTTEVIEKTLSNPDFIIQLAGKLKEEQQKRKLAEEENIKLSKIIECQKPRVEYADKILNCKDAMLVTNIAFDYGLSAQALNKILCEERVQRKVRKQYILYADYMGKGFTETETEEYGGKARTQTLWTQKGRMLIHQILSKRNIKPLEDMAM</sequence>
<organism evidence="3 4">
    <name type="scientific">Terrisporobacter muris</name>
    <dbReference type="NCBI Taxonomy" id="2963284"/>
    <lineage>
        <taxon>Bacteria</taxon>
        <taxon>Bacillati</taxon>
        <taxon>Bacillota</taxon>
        <taxon>Clostridia</taxon>
        <taxon>Peptostreptococcales</taxon>
        <taxon>Peptostreptococcaceae</taxon>
        <taxon>Terrisporobacter</taxon>
    </lineage>
</organism>
<dbReference type="PANTHER" id="PTHR36180:SF2">
    <property type="entry name" value="BRO FAMILY PROTEIN"/>
    <property type="match status" value="1"/>
</dbReference>
<evidence type="ECO:0000256" key="1">
    <source>
        <dbReference type="SAM" id="Coils"/>
    </source>
</evidence>
<evidence type="ECO:0000313" key="4">
    <source>
        <dbReference type="Proteomes" id="UP001140817"/>
    </source>
</evidence>
<dbReference type="Pfam" id="PF03374">
    <property type="entry name" value="ANT"/>
    <property type="match status" value="1"/>
</dbReference>
<evidence type="ECO:0000313" key="3">
    <source>
        <dbReference type="EMBL" id="MCR1823784.1"/>
    </source>
</evidence>
<reference evidence="3" key="1">
    <citation type="submission" date="2022-07" db="EMBL/GenBank/DDBJ databases">
        <title>Enhanced cultured diversity of the mouse gut microbiota enables custom-made synthetic communities.</title>
        <authorList>
            <person name="Afrizal A."/>
        </authorList>
    </citation>
    <scope>NUCLEOTIDE SEQUENCE</scope>
    <source>
        <strain evidence="3">DSM 29186</strain>
    </source>
</reference>
<dbReference type="AlphaFoldDB" id="A0A9X2S2D5"/>
<keyword evidence="4" id="KW-1185">Reference proteome</keyword>
<evidence type="ECO:0000259" key="2">
    <source>
        <dbReference type="PROSITE" id="PS51750"/>
    </source>
</evidence>
<dbReference type="PANTHER" id="PTHR36180">
    <property type="entry name" value="DNA-BINDING PROTEIN-RELATED-RELATED"/>
    <property type="match status" value="1"/>
</dbReference>
<keyword evidence="1" id="KW-0175">Coiled coil</keyword>
<dbReference type="RefSeq" id="WP_257560558.1">
    <property type="nucleotide sequence ID" value="NZ_JANKBY010000191.1"/>
</dbReference>
<dbReference type="GO" id="GO:0003677">
    <property type="term" value="F:DNA binding"/>
    <property type="evidence" value="ECO:0007669"/>
    <property type="project" value="InterPro"/>
</dbReference>
<name>A0A9X2S2D5_9FIRM</name>
<dbReference type="Proteomes" id="UP001140817">
    <property type="component" value="Unassembled WGS sequence"/>
</dbReference>
<feature type="domain" description="Bro-N" evidence="2">
    <location>
        <begin position="16"/>
        <end position="121"/>
    </location>
</feature>
<protein>
    <submittedName>
        <fullName evidence="3">Phage antirepressor</fullName>
    </submittedName>
</protein>